<evidence type="ECO:0000313" key="5">
    <source>
        <dbReference type="Proteomes" id="UP001470023"/>
    </source>
</evidence>
<dbReference type="PROSITE" id="PS00622">
    <property type="entry name" value="HTH_LUXR_1"/>
    <property type="match status" value="1"/>
</dbReference>
<dbReference type="InterPro" id="IPR000792">
    <property type="entry name" value="Tscrpt_reg_LuxR_C"/>
</dbReference>
<dbReference type="RefSeq" id="WP_352066222.1">
    <property type="nucleotide sequence ID" value="NZ_JBEPAZ010000107.1"/>
</dbReference>
<dbReference type="SMART" id="SM00421">
    <property type="entry name" value="HTH_LUXR"/>
    <property type="match status" value="1"/>
</dbReference>
<dbReference type="CDD" id="cd06170">
    <property type="entry name" value="LuxR_C_like"/>
    <property type="match status" value="1"/>
</dbReference>
<keyword evidence="1" id="KW-0547">Nucleotide-binding</keyword>
<accession>A0ABV1UKX1</accession>
<proteinExistence type="predicted"/>
<dbReference type="PANTHER" id="PTHR16305:SF35">
    <property type="entry name" value="TRANSCRIPTIONAL ACTIVATOR DOMAIN"/>
    <property type="match status" value="1"/>
</dbReference>
<dbReference type="EMBL" id="JBEPAZ010000107">
    <property type="protein sequence ID" value="MER6434380.1"/>
    <property type="molecule type" value="Genomic_DNA"/>
</dbReference>
<keyword evidence="2" id="KW-0067">ATP-binding</keyword>
<protein>
    <submittedName>
        <fullName evidence="4">Helix-turn-helix transcriptional regulator</fullName>
    </submittedName>
</protein>
<reference evidence="4 5" key="1">
    <citation type="submission" date="2024-06" db="EMBL/GenBank/DDBJ databases">
        <title>The Natural Products Discovery Center: Release of the First 8490 Sequenced Strains for Exploring Actinobacteria Biosynthetic Diversity.</title>
        <authorList>
            <person name="Kalkreuter E."/>
            <person name="Kautsar S.A."/>
            <person name="Yang D."/>
            <person name="Bader C.D."/>
            <person name="Teijaro C.N."/>
            <person name="Fluegel L."/>
            <person name="Davis C.M."/>
            <person name="Simpson J.R."/>
            <person name="Lauterbach L."/>
            <person name="Steele A.D."/>
            <person name="Gui C."/>
            <person name="Meng S."/>
            <person name="Li G."/>
            <person name="Viehrig K."/>
            <person name="Ye F."/>
            <person name="Su P."/>
            <person name="Kiefer A.F."/>
            <person name="Nichols A."/>
            <person name="Cepeda A.J."/>
            <person name="Yan W."/>
            <person name="Fan B."/>
            <person name="Jiang Y."/>
            <person name="Adhikari A."/>
            <person name="Zheng C.-J."/>
            <person name="Schuster L."/>
            <person name="Cowan T.M."/>
            <person name="Smanski M.J."/>
            <person name="Chevrette M.G."/>
            <person name="De Carvalho L.P.S."/>
            <person name="Shen B."/>
        </authorList>
    </citation>
    <scope>NUCLEOTIDE SEQUENCE [LARGE SCALE GENOMIC DNA]</scope>
    <source>
        <strain evidence="4 5">NPDC001166</strain>
    </source>
</reference>
<dbReference type="Proteomes" id="UP001470023">
    <property type="component" value="Unassembled WGS sequence"/>
</dbReference>
<dbReference type="InterPro" id="IPR016032">
    <property type="entry name" value="Sig_transdc_resp-reg_C-effctor"/>
</dbReference>
<evidence type="ECO:0000313" key="4">
    <source>
        <dbReference type="EMBL" id="MER6434380.1"/>
    </source>
</evidence>
<evidence type="ECO:0000256" key="1">
    <source>
        <dbReference type="ARBA" id="ARBA00022741"/>
    </source>
</evidence>
<gene>
    <name evidence="4" type="ORF">ABT272_43115</name>
</gene>
<dbReference type="InterPro" id="IPR041664">
    <property type="entry name" value="AAA_16"/>
</dbReference>
<dbReference type="SUPFAM" id="SSF52540">
    <property type="entry name" value="P-loop containing nucleoside triphosphate hydrolases"/>
    <property type="match status" value="1"/>
</dbReference>
<dbReference type="PROSITE" id="PS50043">
    <property type="entry name" value="HTH_LUXR_2"/>
    <property type="match status" value="1"/>
</dbReference>
<keyword evidence="5" id="KW-1185">Reference proteome</keyword>
<dbReference type="InterPro" id="IPR036388">
    <property type="entry name" value="WH-like_DNA-bd_sf"/>
</dbReference>
<dbReference type="InterPro" id="IPR027417">
    <property type="entry name" value="P-loop_NTPase"/>
</dbReference>
<sequence length="878" mass="93589">MGVPVVERWRLAGRAGELEVFGRVWGERGCRVVVVAGAAGVGKTRLAEECLAQAAEHGWKGARATATPVAAAVPLGAIAHLIPPGVDLADPARVFAQVARALTGVNRQRKRALLVDDLHLLDASSAVLLRQLLDAGALRLITTVRTGEPPTDAVRALTGGDGAHRIDLGPFSEGQLEQVLRAALGRPAGRRTLHMLHTASGGNALYLRELVQGALTNKTLTCDGEIWELAEEALSATPKLTELIAARLAAADPAGREVLELLALCEPLPLADLAATAPARLESAGLIRIHQDYQRTTATLAHPLYGEALRAGLPALRRHRLLLDQAERTRARGARRREDALHLATWQLAATGTADPALLVRAATLARHAQDFRQVAELLGALPKGERTFTSCLLHGDTLVQLGQNPQLADALLAEAQTRATGDTEKITAVLARVAHLWQTADDPRKALNPIISSRREIRDHTGSRLLRLLEGAVRATSGDPAVGLALLEDLETDPRQAPHIGVWTLTSMAKVWCLGFAGRNSEAIAWGEQAAAGHMQIHNQEVGYPPSAHLALLALAYAEAGRLSLGRETAEQSFTYLAAKDAPVGWIYTAFARGRVEWLAGDIAAARRWYAEVLDRAAQHYRRLFLPAYAGIAASAAILGDLKTAQEMLAKKPEITSASLYPEEESLGQSWLLAARGHLDKARAVLREEAQTAREAGHVASEMLLLTDIARLGGAQHVSDRLSELNALCDGPFAPARAHLATALTADDPNQLCSVASELEAVGADLLAAEAATQAATGYHRRGESRRATACANHAARLTACCEGARTPLLAAPRATAALTRREREIALLAAAGQSSKTIADALHLSVRTVDNHLQHAYTKLGVTTRTELTTALTTNP</sequence>
<dbReference type="Pfam" id="PF13191">
    <property type="entry name" value="AAA_16"/>
    <property type="match status" value="1"/>
</dbReference>
<dbReference type="Gene3D" id="1.10.10.10">
    <property type="entry name" value="Winged helix-like DNA-binding domain superfamily/Winged helix DNA-binding domain"/>
    <property type="match status" value="1"/>
</dbReference>
<dbReference type="SUPFAM" id="SSF46894">
    <property type="entry name" value="C-terminal effector domain of the bipartite response regulators"/>
    <property type="match status" value="1"/>
</dbReference>
<comment type="caution">
    <text evidence="4">The sequence shown here is derived from an EMBL/GenBank/DDBJ whole genome shotgun (WGS) entry which is preliminary data.</text>
</comment>
<evidence type="ECO:0000256" key="2">
    <source>
        <dbReference type="ARBA" id="ARBA00022840"/>
    </source>
</evidence>
<dbReference type="PRINTS" id="PR00038">
    <property type="entry name" value="HTHLUXR"/>
</dbReference>
<dbReference type="PANTHER" id="PTHR16305">
    <property type="entry name" value="TESTICULAR SOLUBLE ADENYLYL CYCLASE"/>
    <property type="match status" value="1"/>
</dbReference>
<evidence type="ECO:0000259" key="3">
    <source>
        <dbReference type="PROSITE" id="PS50043"/>
    </source>
</evidence>
<organism evidence="4 5">
    <name type="scientific">Streptomyces sp. 900105245</name>
    <dbReference type="NCBI Taxonomy" id="3154379"/>
    <lineage>
        <taxon>Bacteria</taxon>
        <taxon>Bacillati</taxon>
        <taxon>Actinomycetota</taxon>
        <taxon>Actinomycetes</taxon>
        <taxon>Kitasatosporales</taxon>
        <taxon>Streptomycetaceae</taxon>
        <taxon>Streptomyces</taxon>
    </lineage>
</organism>
<dbReference type="Pfam" id="PF00196">
    <property type="entry name" value="GerE"/>
    <property type="match status" value="1"/>
</dbReference>
<feature type="domain" description="HTH luxR-type" evidence="3">
    <location>
        <begin position="813"/>
        <end position="878"/>
    </location>
</feature>
<name>A0ABV1UKX1_9ACTN</name>